<evidence type="ECO:0000313" key="2">
    <source>
        <dbReference type="Proteomes" id="UP001634394"/>
    </source>
</evidence>
<sequence>MSKGVMPHNYNLRSRFGLELLLQSDFTPPSFISTPKATASPQSNQLSVTPTTSLLLKTAALYTSPVTLYPPLTTLQTTPTNATSIITTPSPAPGILPVPGFDSTTLTYSTSSLHLQNQSTSDFTPIEYYFQPQSSLGPFHQVQVTPKPNPQKSVFEHKTLPEHFSRSNVHTGSNRFSETGMSSTIKLEVFNGDQSQNPVKLLDRFIQWARFYELSESKISNAFSFQLQGHAIIWYNTLPDNDKNDWHTFVKAFK</sequence>
<gene>
    <name evidence="1" type="ORF">ACJMK2_041671</name>
</gene>
<evidence type="ECO:0000313" key="1">
    <source>
        <dbReference type="EMBL" id="KAL3868919.1"/>
    </source>
</evidence>
<proteinExistence type="predicted"/>
<dbReference type="AlphaFoldDB" id="A0ABD3W4Z4"/>
<comment type="caution">
    <text evidence="1">The sequence shown here is derived from an EMBL/GenBank/DDBJ whole genome shotgun (WGS) entry which is preliminary data.</text>
</comment>
<reference evidence="1 2" key="1">
    <citation type="submission" date="2024-11" db="EMBL/GenBank/DDBJ databases">
        <title>Chromosome-level genome assembly of the freshwater bivalve Anodonta woodiana.</title>
        <authorList>
            <person name="Chen X."/>
        </authorList>
    </citation>
    <scope>NUCLEOTIDE SEQUENCE [LARGE SCALE GENOMIC DNA]</scope>
    <source>
        <strain evidence="1">MN2024</strain>
        <tissue evidence="1">Gills</tissue>
    </source>
</reference>
<organism evidence="1 2">
    <name type="scientific">Sinanodonta woodiana</name>
    <name type="common">Chinese pond mussel</name>
    <name type="synonym">Anodonta woodiana</name>
    <dbReference type="NCBI Taxonomy" id="1069815"/>
    <lineage>
        <taxon>Eukaryota</taxon>
        <taxon>Metazoa</taxon>
        <taxon>Spiralia</taxon>
        <taxon>Lophotrochozoa</taxon>
        <taxon>Mollusca</taxon>
        <taxon>Bivalvia</taxon>
        <taxon>Autobranchia</taxon>
        <taxon>Heteroconchia</taxon>
        <taxon>Palaeoheterodonta</taxon>
        <taxon>Unionida</taxon>
        <taxon>Unionoidea</taxon>
        <taxon>Unionidae</taxon>
        <taxon>Unioninae</taxon>
        <taxon>Sinanodonta</taxon>
    </lineage>
</organism>
<keyword evidence="2" id="KW-1185">Reference proteome</keyword>
<protein>
    <recommendedName>
        <fullName evidence="3">Retrotransposon gag domain-containing protein</fullName>
    </recommendedName>
</protein>
<accession>A0ABD3W4Z4</accession>
<dbReference type="Proteomes" id="UP001634394">
    <property type="component" value="Unassembled WGS sequence"/>
</dbReference>
<name>A0ABD3W4Z4_SINWO</name>
<evidence type="ECO:0008006" key="3">
    <source>
        <dbReference type="Google" id="ProtNLM"/>
    </source>
</evidence>
<dbReference type="EMBL" id="JBJQND010000008">
    <property type="protein sequence ID" value="KAL3868919.1"/>
    <property type="molecule type" value="Genomic_DNA"/>
</dbReference>